<sequence>MSQNETLHGGWLSHPADSFEIQFYRPFFTLILALLVPAAVASLYFKEGEDVSPKWPRLEAQKQKDFLTDGSKYLEDSKKMHSDDPFTMLTDRGMRTVFPAAIADVIRNMTSLRFSKSVADEFHAGLTGFEPFAMLDNPTQVLQRVVRKQLTQRLNSVVQPLSSEAVFAVHHIFGNSPDWREIKIESSVSELVARISSRVFLGEELCRHEKWLEITQSYTVASFRAAAILRTYPRILRPLVNWFHPNVKVIRGTIAESRRIIGSLVERRQKLRAEAQANGLPVPTFNDAIEWAELEADGYPCDPAVFQLTLSFAAIRTTTDLLTQVMLRLAHEPENIEPLRKEMIEILQVDGWTKNALFKMKLLDSAIKEAQRLEPINMLEMRRMAVEDVTFPDGTLIRKGARIAINNTSFSRAEVYEDYEKFDIYRFKRMRDEPGKEHTAQLVSTSLNHMSFGHGCPGRFFVSNELELALCHLLLKYDWKSTPGVSHDPLVLGTTIMHNPETSIQFRRRKQEIDLESLEIEE</sequence>
<comment type="similarity">
    <text evidence="2">Belongs to the cytochrome P450 family.</text>
</comment>
<dbReference type="PANTHER" id="PTHR46206:SF2">
    <property type="entry name" value="CYTOCHROME P450 MONOOXYGENASE AUSG-RELATED"/>
    <property type="match status" value="1"/>
</dbReference>
<organism evidence="9 10">
    <name type="scientific">Verticillium longisporum</name>
    <name type="common">Verticillium dahliae var. longisporum</name>
    <dbReference type="NCBI Taxonomy" id="100787"/>
    <lineage>
        <taxon>Eukaryota</taxon>
        <taxon>Fungi</taxon>
        <taxon>Dikarya</taxon>
        <taxon>Ascomycota</taxon>
        <taxon>Pezizomycotina</taxon>
        <taxon>Sordariomycetes</taxon>
        <taxon>Hypocreomycetidae</taxon>
        <taxon>Glomerellales</taxon>
        <taxon>Plectosphaerellaceae</taxon>
        <taxon>Verticillium</taxon>
    </lineage>
</organism>
<dbReference type="Proteomes" id="UP000044602">
    <property type="component" value="Unassembled WGS sequence"/>
</dbReference>
<reference evidence="9 10" key="1">
    <citation type="submission" date="2015-05" db="EMBL/GenBank/DDBJ databases">
        <authorList>
            <person name="Wang D.B."/>
            <person name="Wang M."/>
        </authorList>
    </citation>
    <scope>NUCLEOTIDE SEQUENCE [LARGE SCALE GENOMIC DNA]</scope>
    <source>
        <strain evidence="9">VL1</strain>
    </source>
</reference>
<dbReference type="GO" id="GO:0020037">
    <property type="term" value="F:heme binding"/>
    <property type="evidence" value="ECO:0007669"/>
    <property type="project" value="InterPro"/>
</dbReference>
<evidence type="ECO:0000256" key="8">
    <source>
        <dbReference type="PIRSR" id="PIRSR602403-1"/>
    </source>
</evidence>
<name>A0A0G4KJG7_VERLO</name>
<evidence type="ECO:0008006" key="11">
    <source>
        <dbReference type="Google" id="ProtNLM"/>
    </source>
</evidence>
<comment type="cofactor">
    <cofactor evidence="1 8">
        <name>heme</name>
        <dbReference type="ChEBI" id="CHEBI:30413"/>
    </cofactor>
</comment>
<dbReference type="Gene3D" id="1.10.630.10">
    <property type="entry name" value="Cytochrome P450"/>
    <property type="match status" value="1"/>
</dbReference>
<evidence type="ECO:0000256" key="6">
    <source>
        <dbReference type="ARBA" id="ARBA00023004"/>
    </source>
</evidence>
<evidence type="ECO:0000256" key="3">
    <source>
        <dbReference type="ARBA" id="ARBA00022617"/>
    </source>
</evidence>
<evidence type="ECO:0000256" key="1">
    <source>
        <dbReference type="ARBA" id="ARBA00001971"/>
    </source>
</evidence>
<keyword evidence="3 8" id="KW-0349">Heme</keyword>
<dbReference type="InterPro" id="IPR036396">
    <property type="entry name" value="Cyt_P450_sf"/>
</dbReference>
<dbReference type="GO" id="GO:0016705">
    <property type="term" value="F:oxidoreductase activity, acting on paired donors, with incorporation or reduction of molecular oxygen"/>
    <property type="evidence" value="ECO:0007669"/>
    <property type="project" value="InterPro"/>
</dbReference>
<dbReference type="STRING" id="100787.A0A0G4KJG7"/>
<keyword evidence="10" id="KW-1185">Reference proteome</keyword>
<dbReference type="EMBL" id="CVQH01001669">
    <property type="protein sequence ID" value="CRK04489.1"/>
    <property type="molecule type" value="Genomic_DNA"/>
</dbReference>
<gene>
    <name evidence="9" type="ORF">BN1708_009675</name>
</gene>
<dbReference type="PRINTS" id="PR00465">
    <property type="entry name" value="EP450IV"/>
</dbReference>
<dbReference type="InterPro" id="IPR001128">
    <property type="entry name" value="Cyt_P450"/>
</dbReference>
<dbReference type="GO" id="GO:0004497">
    <property type="term" value="F:monooxygenase activity"/>
    <property type="evidence" value="ECO:0007669"/>
    <property type="project" value="UniProtKB-KW"/>
</dbReference>
<evidence type="ECO:0000313" key="10">
    <source>
        <dbReference type="Proteomes" id="UP000044602"/>
    </source>
</evidence>
<evidence type="ECO:0000256" key="4">
    <source>
        <dbReference type="ARBA" id="ARBA00022723"/>
    </source>
</evidence>
<dbReference type="Pfam" id="PF00067">
    <property type="entry name" value="p450"/>
    <property type="match status" value="1"/>
</dbReference>
<evidence type="ECO:0000256" key="5">
    <source>
        <dbReference type="ARBA" id="ARBA00023002"/>
    </source>
</evidence>
<protein>
    <recommendedName>
        <fullName evidence="11">Cytochrome P450 monooxygenase</fullName>
    </recommendedName>
</protein>
<keyword evidence="5" id="KW-0560">Oxidoreductase</keyword>
<dbReference type="CDD" id="cd11041">
    <property type="entry name" value="CYP503A1-like"/>
    <property type="match status" value="1"/>
</dbReference>
<evidence type="ECO:0000313" key="9">
    <source>
        <dbReference type="EMBL" id="CRK04489.1"/>
    </source>
</evidence>
<proteinExistence type="inferred from homology"/>
<evidence type="ECO:0000256" key="7">
    <source>
        <dbReference type="ARBA" id="ARBA00023033"/>
    </source>
</evidence>
<accession>A0A0G4KJG7</accession>
<dbReference type="SUPFAM" id="SSF48264">
    <property type="entry name" value="Cytochrome P450"/>
    <property type="match status" value="1"/>
</dbReference>
<dbReference type="AlphaFoldDB" id="A0A0G4KJG7"/>
<dbReference type="PANTHER" id="PTHR46206">
    <property type="entry name" value="CYTOCHROME P450"/>
    <property type="match status" value="1"/>
</dbReference>
<dbReference type="GO" id="GO:0005506">
    <property type="term" value="F:iron ion binding"/>
    <property type="evidence" value="ECO:0007669"/>
    <property type="project" value="InterPro"/>
</dbReference>
<dbReference type="InterPro" id="IPR002403">
    <property type="entry name" value="Cyt_P450_E_grp-IV"/>
</dbReference>
<feature type="binding site" description="axial binding residue" evidence="8">
    <location>
        <position position="456"/>
    </location>
    <ligand>
        <name>heme</name>
        <dbReference type="ChEBI" id="CHEBI:30413"/>
    </ligand>
    <ligandPart>
        <name>Fe</name>
        <dbReference type="ChEBI" id="CHEBI:18248"/>
    </ligandPart>
</feature>
<keyword evidence="7" id="KW-0503">Monooxygenase</keyword>
<keyword evidence="6 8" id="KW-0408">Iron</keyword>
<evidence type="ECO:0000256" key="2">
    <source>
        <dbReference type="ARBA" id="ARBA00010617"/>
    </source>
</evidence>
<keyword evidence="4 8" id="KW-0479">Metal-binding</keyword>